<feature type="transmembrane region" description="Helical" evidence="11">
    <location>
        <begin position="45"/>
        <end position="66"/>
    </location>
</feature>
<dbReference type="PANTHER" id="PTHR31561">
    <property type="entry name" value="3-KETOACYL-COA SYNTHASE"/>
    <property type="match status" value="1"/>
</dbReference>
<dbReference type="Proteomes" id="UP000886885">
    <property type="component" value="Chromosome 10D"/>
</dbReference>
<dbReference type="EMBL" id="JAAWWB010000020">
    <property type="protein sequence ID" value="KAG6757411.1"/>
    <property type="molecule type" value="Genomic_DNA"/>
</dbReference>
<evidence type="ECO:0000256" key="6">
    <source>
        <dbReference type="ARBA" id="ARBA00022989"/>
    </source>
</evidence>
<comment type="catalytic activity">
    <reaction evidence="9">
        <text>a very-long-chain acyl-CoA + malonyl-CoA + H(+) = a very-long-chain 3-oxoacyl-CoA + CO2 + CoA</text>
        <dbReference type="Rhea" id="RHEA:32727"/>
        <dbReference type="ChEBI" id="CHEBI:15378"/>
        <dbReference type="ChEBI" id="CHEBI:16526"/>
        <dbReference type="ChEBI" id="CHEBI:57287"/>
        <dbReference type="ChEBI" id="CHEBI:57384"/>
        <dbReference type="ChEBI" id="CHEBI:90725"/>
        <dbReference type="ChEBI" id="CHEBI:90736"/>
        <dbReference type="EC" id="2.3.1.199"/>
    </reaction>
</comment>
<dbReference type="GO" id="GO:0009922">
    <property type="term" value="F:fatty acid elongase activity"/>
    <property type="evidence" value="ECO:0007669"/>
    <property type="project" value="UniProtKB-EC"/>
</dbReference>
<evidence type="ECO:0000256" key="1">
    <source>
        <dbReference type="ARBA" id="ARBA00004370"/>
    </source>
</evidence>
<evidence type="ECO:0000259" key="12">
    <source>
        <dbReference type="Pfam" id="PF08392"/>
    </source>
</evidence>
<dbReference type="Pfam" id="PF08392">
    <property type="entry name" value="FAE1_CUT1_RppA"/>
    <property type="match status" value="2"/>
</dbReference>
<evidence type="ECO:0000256" key="10">
    <source>
        <dbReference type="SAM" id="MobiDB-lite"/>
    </source>
</evidence>
<evidence type="ECO:0000256" key="3">
    <source>
        <dbReference type="ARBA" id="ARBA00005531"/>
    </source>
</evidence>
<keyword evidence="8" id="KW-0012">Acyltransferase</keyword>
<comment type="similarity">
    <text evidence="3">Belongs to the thiolase-like superfamily. Chalcone/stilbene synthases family.</text>
</comment>
<evidence type="ECO:0000256" key="7">
    <source>
        <dbReference type="ARBA" id="ARBA00023136"/>
    </source>
</evidence>
<feature type="domain" description="FAE" evidence="12">
    <location>
        <begin position="99"/>
        <end position="388"/>
    </location>
</feature>
<keyword evidence="5 11" id="KW-0812">Transmembrane</keyword>
<keyword evidence="6 11" id="KW-1133">Transmembrane helix</keyword>
<name>A0A8X7YVD6_POPTO</name>
<evidence type="ECO:0000256" key="4">
    <source>
        <dbReference type="ARBA" id="ARBA00012307"/>
    </source>
</evidence>
<feature type="transmembrane region" description="Helical" evidence="11">
    <location>
        <begin position="598"/>
        <end position="619"/>
    </location>
</feature>
<gene>
    <name evidence="14" type="ORF">POTOM_037721</name>
</gene>
<sequence>MADEKKQNLENKPVLSQPRPERKKNTLPNFLLSVQLKYVKLGYHYLVSNAMYLMLMPALCVIFAHLSTVTVDELWNQLKFNFVAVVLSSTSIVFTATLYFMSRPRKVYLVDFSCYKPGPAHKATRELFMQLSAESEVFTEQSLAFQKKILEKSGYGEMTYAPKGLMRVPPDQSMAESWRESEMVMFGAIDDLLAKTRVKPRDIGILVVNSSLFNPTPSLSARVVNHYKLRGNILTYNLGGMGCSAGLISIDLAKDLLQVHPNSYALVVSTENITRNWYFGNDRSMLVTNCLFRMGAAAVLLSNRTFDRRHSKYQLIRTVRTHKGADDKSFNCVLQREDLDTQRVGVSLSKDLMAIAGEALETNITTLGPLVLPVSEQLLFVVTLVAKKIFKKKIKPYIPDFKMAFEHFCIHAGGRGVLDELEKNLELTEWHMEPSRMTLYRFGNTSSSSLWYELAYSEAKGRIKKGDRIWQIGFGSGFKCNSAVWRAIRAIDPAKEKNPWMDEIDDFPVRVPRVAPINMADEKKQNLENKPVLSQPRPERKKNTLPNFLLSVQLKYVKLGYHYLVSKAMYLMLMPALCVIFAHLSTVTVDELWNQLKFNFVTVVLSSTSIVFTATLYFMSRPRKVYLVDFSCYKPGPAHITSRELFMQLSSASEVFTEQSLAFQKKILEKSGYGEMTYAPKGLMRVPPDQSMAESLMESEMVMFGAIDDLLAKTRVKPRDIGILVVNSSLFNPTPSLSARVVNHYKLRGNILTYNLGGMGCSAGLISIDLAKDLLQVHPNSYALVVSTENITRNWYFGNDRSMLVTNCLFRMGAAAVLLSNRTFDRRHSKYQLIRTVRTHKGADDKSFNCVLQREDLDTQRVGVSLSKDLMAIAGEALKTNITTLGPLVLPVSEQLLFVVTLVAKKIFKMKIKPYIPDFKMAFEHFCIHAGGRGVLDELEKNLELTEWHMEPSRMTLYRFGNTSSSSLWYELAYSEAKGRIKKGDRIWQIGFGSGFKCNSAVWRAIRAIDPAKEKNPWMGEIDDFPVRVPRVAPIVY</sequence>
<dbReference type="AlphaFoldDB" id="A0A8X7YVD6"/>
<evidence type="ECO:0000256" key="8">
    <source>
        <dbReference type="ARBA" id="ARBA00023315"/>
    </source>
</evidence>
<comment type="pathway">
    <text evidence="2">Lipid metabolism; fatty acid biosynthesis.</text>
</comment>
<dbReference type="GO" id="GO:0006633">
    <property type="term" value="P:fatty acid biosynthetic process"/>
    <property type="evidence" value="ECO:0007669"/>
    <property type="project" value="InterPro"/>
</dbReference>
<keyword evidence="8" id="KW-0808">Transferase</keyword>
<feature type="transmembrane region" description="Helical" evidence="11">
    <location>
        <begin position="78"/>
        <end position="100"/>
    </location>
</feature>
<dbReference type="InterPro" id="IPR013601">
    <property type="entry name" value="FAE1_typ3_polyketide_synth"/>
</dbReference>
<dbReference type="OrthoDB" id="1681296at2759"/>
<dbReference type="InterPro" id="IPR012392">
    <property type="entry name" value="3-ktacl-CoA_syn"/>
</dbReference>
<comment type="caution">
    <text evidence="14">The sequence shown here is derived from an EMBL/GenBank/DDBJ whole genome shotgun (WGS) entry which is preliminary data.</text>
</comment>
<evidence type="ECO:0000256" key="2">
    <source>
        <dbReference type="ARBA" id="ARBA00005194"/>
    </source>
</evidence>
<reference evidence="14" key="1">
    <citation type="journal article" date="2020" name="bioRxiv">
        <title>Hybrid origin of Populus tomentosa Carr. identified through genome sequencing and phylogenomic analysis.</title>
        <authorList>
            <person name="An X."/>
            <person name="Gao K."/>
            <person name="Chen Z."/>
            <person name="Li J."/>
            <person name="Yang X."/>
            <person name="Yang X."/>
            <person name="Zhou J."/>
            <person name="Guo T."/>
            <person name="Zhao T."/>
            <person name="Huang S."/>
            <person name="Miao D."/>
            <person name="Khan W.U."/>
            <person name="Rao P."/>
            <person name="Ye M."/>
            <person name="Lei B."/>
            <person name="Liao W."/>
            <person name="Wang J."/>
            <person name="Ji L."/>
            <person name="Li Y."/>
            <person name="Guo B."/>
            <person name="Mustafa N.S."/>
            <person name="Li S."/>
            <person name="Yun Q."/>
            <person name="Keller S.R."/>
            <person name="Mao J."/>
            <person name="Zhang R."/>
            <person name="Strauss S.H."/>
        </authorList>
    </citation>
    <scope>NUCLEOTIDE SEQUENCE</scope>
    <source>
        <strain evidence="14">GM15</strain>
        <tissue evidence="14">Leaf</tissue>
    </source>
</reference>
<dbReference type="CDD" id="cd00831">
    <property type="entry name" value="CHS_like"/>
    <property type="match status" value="2"/>
</dbReference>
<dbReference type="FunFam" id="3.40.47.10:FF:000028">
    <property type="entry name" value="3-ketoacyl-CoA synthase"/>
    <property type="match status" value="2"/>
</dbReference>
<feature type="domain" description="FAE" evidence="12">
    <location>
        <begin position="617"/>
        <end position="906"/>
    </location>
</feature>
<evidence type="ECO:0000256" key="11">
    <source>
        <dbReference type="SAM" id="Phobius"/>
    </source>
</evidence>
<feature type="domain" description="Beta-ketoacyl-[acyl-carrier-protein] synthase III C-terminal" evidence="13">
    <location>
        <begin position="406"/>
        <end position="486"/>
    </location>
</feature>
<evidence type="ECO:0000256" key="9">
    <source>
        <dbReference type="ARBA" id="ARBA00047375"/>
    </source>
</evidence>
<organism evidence="14 15">
    <name type="scientific">Populus tomentosa</name>
    <name type="common">Chinese white poplar</name>
    <dbReference type="NCBI Taxonomy" id="118781"/>
    <lineage>
        <taxon>Eukaryota</taxon>
        <taxon>Viridiplantae</taxon>
        <taxon>Streptophyta</taxon>
        <taxon>Embryophyta</taxon>
        <taxon>Tracheophyta</taxon>
        <taxon>Spermatophyta</taxon>
        <taxon>Magnoliopsida</taxon>
        <taxon>eudicotyledons</taxon>
        <taxon>Gunneridae</taxon>
        <taxon>Pentapetalae</taxon>
        <taxon>rosids</taxon>
        <taxon>fabids</taxon>
        <taxon>Malpighiales</taxon>
        <taxon>Salicaceae</taxon>
        <taxon>Saliceae</taxon>
        <taxon>Populus</taxon>
    </lineage>
</organism>
<feature type="domain" description="Beta-ketoacyl-[acyl-carrier-protein] synthase III C-terminal" evidence="13">
    <location>
        <begin position="924"/>
        <end position="1004"/>
    </location>
</feature>
<protein>
    <recommendedName>
        <fullName evidence="4">very-long-chain 3-oxoacyl-CoA synthase</fullName>
        <ecNumber evidence="4">2.3.1.199</ecNumber>
    </recommendedName>
</protein>
<accession>A0A8X7YVD6</accession>
<dbReference type="InterPro" id="IPR013747">
    <property type="entry name" value="ACP_syn_III_C"/>
</dbReference>
<dbReference type="Pfam" id="PF08541">
    <property type="entry name" value="ACP_syn_III_C"/>
    <property type="match status" value="2"/>
</dbReference>
<comment type="subcellular location">
    <subcellularLocation>
        <location evidence="1">Membrane</location>
    </subcellularLocation>
</comment>
<evidence type="ECO:0000259" key="13">
    <source>
        <dbReference type="Pfam" id="PF08541"/>
    </source>
</evidence>
<dbReference type="GO" id="GO:0016020">
    <property type="term" value="C:membrane"/>
    <property type="evidence" value="ECO:0007669"/>
    <property type="project" value="UniProtKB-SubCell"/>
</dbReference>
<evidence type="ECO:0000313" key="14">
    <source>
        <dbReference type="EMBL" id="KAG6757411.1"/>
    </source>
</evidence>
<dbReference type="EC" id="2.3.1.199" evidence="4"/>
<evidence type="ECO:0000313" key="15">
    <source>
        <dbReference type="Proteomes" id="UP000886885"/>
    </source>
</evidence>
<feature type="transmembrane region" description="Helical" evidence="11">
    <location>
        <begin position="568"/>
        <end position="586"/>
    </location>
</feature>
<feature type="region of interest" description="Disordered" evidence="10">
    <location>
        <begin position="1"/>
        <end position="22"/>
    </location>
</feature>
<evidence type="ECO:0000256" key="5">
    <source>
        <dbReference type="ARBA" id="ARBA00022692"/>
    </source>
</evidence>
<keyword evidence="15" id="KW-1185">Reference proteome</keyword>
<keyword evidence="7 11" id="KW-0472">Membrane</keyword>
<proteinExistence type="inferred from homology"/>